<dbReference type="CDD" id="cd22730">
    <property type="entry name" value="FHA_KIF13B"/>
    <property type="match status" value="1"/>
</dbReference>
<dbReference type="InterPro" id="IPR001752">
    <property type="entry name" value="Kinesin_motor_dom"/>
</dbReference>
<dbReference type="PROSITE" id="PS50245">
    <property type="entry name" value="CAP_GLY_2"/>
    <property type="match status" value="1"/>
</dbReference>
<dbReference type="PROSITE" id="PS00845">
    <property type="entry name" value="CAP_GLY_1"/>
    <property type="match status" value="1"/>
</dbReference>
<dbReference type="InterPro" id="IPR027417">
    <property type="entry name" value="P-loop_NTPase"/>
</dbReference>
<dbReference type="Pfam" id="PF00225">
    <property type="entry name" value="Kinesin"/>
    <property type="match status" value="1"/>
</dbReference>
<keyword evidence="8 10" id="KW-0505">Motor protein</keyword>
<dbReference type="SUPFAM" id="SSF52540">
    <property type="entry name" value="P-loop containing nucleoside triphosphate hydrolases"/>
    <property type="match status" value="1"/>
</dbReference>
<evidence type="ECO:0000256" key="3">
    <source>
        <dbReference type="ARBA" id="ARBA00022553"/>
    </source>
</evidence>
<feature type="region of interest" description="Disordered" evidence="12">
    <location>
        <begin position="1767"/>
        <end position="1805"/>
    </location>
</feature>
<feature type="coiled-coil region" evidence="11">
    <location>
        <begin position="620"/>
        <end position="652"/>
    </location>
</feature>
<feature type="coiled-coil region" evidence="11">
    <location>
        <begin position="378"/>
        <end position="420"/>
    </location>
</feature>
<accession>A0A671ST79</accession>
<evidence type="ECO:0000256" key="5">
    <source>
        <dbReference type="ARBA" id="ARBA00022741"/>
    </source>
</evidence>
<name>A0A671ST79_9TELE</name>
<feature type="compositionally biased region" description="Polar residues" evidence="12">
    <location>
        <begin position="1421"/>
        <end position="1433"/>
    </location>
</feature>
<dbReference type="GO" id="GO:0008017">
    <property type="term" value="F:microtubule binding"/>
    <property type="evidence" value="ECO:0007669"/>
    <property type="project" value="InterPro"/>
</dbReference>
<dbReference type="InterPro" id="IPR000938">
    <property type="entry name" value="CAP-Gly_domain"/>
</dbReference>
<dbReference type="InterPro" id="IPR036859">
    <property type="entry name" value="CAP-Gly_dom_sf"/>
</dbReference>
<dbReference type="SUPFAM" id="SSF49879">
    <property type="entry name" value="SMAD/FHA domain"/>
    <property type="match status" value="1"/>
</dbReference>
<feature type="binding site" evidence="10">
    <location>
        <begin position="113"/>
        <end position="120"/>
    </location>
    <ligand>
        <name>ATP</name>
        <dbReference type="ChEBI" id="CHEBI:30616"/>
    </ligand>
</feature>
<feature type="compositionally biased region" description="Basic and acidic residues" evidence="12">
    <location>
        <begin position="1603"/>
        <end position="1613"/>
    </location>
</feature>
<feature type="domain" description="CAP-Gly" evidence="14">
    <location>
        <begin position="1718"/>
        <end position="1760"/>
    </location>
</feature>
<evidence type="ECO:0000259" key="13">
    <source>
        <dbReference type="PROSITE" id="PS50067"/>
    </source>
</evidence>
<dbReference type="GO" id="GO:0005524">
    <property type="term" value="F:ATP binding"/>
    <property type="evidence" value="ECO:0007669"/>
    <property type="project" value="UniProtKB-UniRule"/>
</dbReference>
<evidence type="ECO:0000313" key="15">
    <source>
        <dbReference type="Ensembl" id="ENSSANP00000099765.1"/>
    </source>
</evidence>
<evidence type="ECO:0000256" key="4">
    <source>
        <dbReference type="ARBA" id="ARBA00022701"/>
    </source>
</evidence>
<evidence type="ECO:0000256" key="8">
    <source>
        <dbReference type="ARBA" id="ARBA00023175"/>
    </source>
</evidence>
<feature type="compositionally biased region" description="Polar residues" evidence="12">
    <location>
        <begin position="1621"/>
        <end position="1632"/>
    </location>
</feature>
<evidence type="ECO:0000256" key="1">
    <source>
        <dbReference type="ARBA" id="ARBA00004245"/>
    </source>
</evidence>
<evidence type="ECO:0000256" key="7">
    <source>
        <dbReference type="ARBA" id="ARBA00023054"/>
    </source>
</evidence>
<dbReference type="FunFam" id="2.60.200.20:FF:000002">
    <property type="entry name" value="Kinesin family member 13A"/>
    <property type="match status" value="1"/>
</dbReference>
<dbReference type="InterPro" id="IPR032405">
    <property type="entry name" value="Kinesin_assoc"/>
</dbReference>
<evidence type="ECO:0000256" key="12">
    <source>
        <dbReference type="SAM" id="MobiDB-lite"/>
    </source>
</evidence>
<evidence type="ECO:0000313" key="16">
    <source>
        <dbReference type="Proteomes" id="UP000472260"/>
    </source>
</evidence>
<dbReference type="SMART" id="SM00129">
    <property type="entry name" value="KISc"/>
    <property type="match status" value="1"/>
</dbReference>
<reference evidence="15" key="1">
    <citation type="submission" date="2025-08" db="UniProtKB">
        <authorList>
            <consortium name="Ensembl"/>
        </authorList>
    </citation>
    <scope>IDENTIFICATION</scope>
</reference>
<evidence type="ECO:0000256" key="2">
    <source>
        <dbReference type="ARBA" id="ARBA00022490"/>
    </source>
</evidence>
<feature type="compositionally biased region" description="Basic and acidic residues" evidence="12">
    <location>
        <begin position="1767"/>
        <end position="1780"/>
    </location>
</feature>
<dbReference type="Gene3D" id="3.40.850.10">
    <property type="entry name" value="Kinesin motor domain"/>
    <property type="match status" value="1"/>
</dbReference>
<dbReference type="PROSITE" id="PS50067">
    <property type="entry name" value="KINESIN_MOTOR_2"/>
    <property type="match status" value="1"/>
</dbReference>
<dbReference type="Ensembl" id="ENSSANT00000105922.1">
    <property type="protein sequence ID" value="ENSSANP00000099765.1"/>
    <property type="gene ID" value="ENSSANG00000048913.1"/>
</dbReference>
<dbReference type="InterPro" id="IPR008984">
    <property type="entry name" value="SMAD_FHA_dom_sf"/>
</dbReference>
<dbReference type="FunFam" id="3.40.850.10:FF:000010">
    <property type="entry name" value="Kinesin family member 13A"/>
    <property type="match status" value="1"/>
</dbReference>
<evidence type="ECO:0000256" key="10">
    <source>
        <dbReference type="PROSITE-ProRule" id="PRU00283"/>
    </source>
</evidence>
<evidence type="ECO:0000256" key="9">
    <source>
        <dbReference type="ARBA" id="ARBA00023212"/>
    </source>
</evidence>
<dbReference type="GO" id="GO:0003777">
    <property type="term" value="F:microtubule motor activity"/>
    <property type="evidence" value="ECO:0007669"/>
    <property type="project" value="InterPro"/>
</dbReference>
<keyword evidence="9" id="KW-0206">Cytoskeleton</keyword>
<dbReference type="GO" id="GO:0048731">
    <property type="term" value="P:system development"/>
    <property type="evidence" value="ECO:0007669"/>
    <property type="project" value="UniProtKB-ARBA"/>
</dbReference>
<dbReference type="Proteomes" id="UP000472260">
    <property type="component" value="Unassembled WGS sequence"/>
</dbReference>
<dbReference type="PRINTS" id="PR00380">
    <property type="entry name" value="KINESINHEAVY"/>
</dbReference>
<keyword evidence="7 11" id="KW-0175">Coiled coil</keyword>
<keyword evidence="4" id="KW-0493">Microtubule</keyword>
<reference evidence="15" key="2">
    <citation type="submission" date="2025-09" db="UniProtKB">
        <authorList>
            <consortium name="Ensembl"/>
        </authorList>
    </citation>
    <scope>IDENTIFICATION</scope>
</reference>
<dbReference type="GO" id="GO:0005737">
    <property type="term" value="C:cytoplasm"/>
    <property type="evidence" value="ECO:0007669"/>
    <property type="project" value="UniProtKB-ARBA"/>
</dbReference>
<dbReference type="InterPro" id="IPR022140">
    <property type="entry name" value="Kinesin-like_KIF1-typ"/>
</dbReference>
<dbReference type="SUPFAM" id="SSF74924">
    <property type="entry name" value="Cap-Gly domain"/>
    <property type="match status" value="1"/>
</dbReference>
<gene>
    <name evidence="15" type="primary">LOC107680773</name>
</gene>
<feature type="region of interest" description="Disordered" evidence="12">
    <location>
        <begin position="1420"/>
        <end position="1453"/>
    </location>
</feature>
<dbReference type="Pfam" id="PF01302">
    <property type="entry name" value="CAP_GLY"/>
    <property type="match status" value="1"/>
</dbReference>
<evidence type="ECO:0000256" key="11">
    <source>
        <dbReference type="SAM" id="Coils"/>
    </source>
</evidence>
<keyword evidence="3" id="KW-0597">Phosphoprotein</keyword>
<dbReference type="PROSITE" id="PS00411">
    <property type="entry name" value="KINESIN_MOTOR_1"/>
    <property type="match status" value="1"/>
</dbReference>
<dbReference type="InterPro" id="IPR036961">
    <property type="entry name" value="Kinesin_motor_dom_sf"/>
</dbReference>
<dbReference type="GO" id="GO:0045184">
    <property type="term" value="P:establishment of protein localization"/>
    <property type="evidence" value="ECO:0007669"/>
    <property type="project" value="UniProtKB-ARBA"/>
</dbReference>
<keyword evidence="6 10" id="KW-0067">ATP-binding</keyword>
<feature type="domain" description="Kinesin motor" evidence="13">
    <location>
        <begin position="10"/>
        <end position="363"/>
    </location>
</feature>
<feature type="region of interest" description="Disordered" evidence="12">
    <location>
        <begin position="562"/>
        <end position="589"/>
    </location>
</feature>
<keyword evidence="16" id="KW-1185">Reference proteome</keyword>
<dbReference type="Pfam" id="PF00498">
    <property type="entry name" value="FHA"/>
    <property type="match status" value="1"/>
</dbReference>
<dbReference type="SMART" id="SM01052">
    <property type="entry name" value="CAP_GLY"/>
    <property type="match status" value="1"/>
</dbReference>
<organism evidence="15 16">
    <name type="scientific">Sinocyclocheilus anshuiensis</name>
    <dbReference type="NCBI Taxonomy" id="1608454"/>
    <lineage>
        <taxon>Eukaryota</taxon>
        <taxon>Metazoa</taxon>
        <taxon>Chordata</taxon>
        <taxon>Craniata</taxon>
        <taxon>Vertebrata</taxon>
        <taxon>Euteleostomi</taxon>
        <taxon>Actinopterygii</taxon>
        <taxon>Neopterygii</taxon>
        <taxon>Teleostei</taxon>
        <taxon>Ostariophysi</taxon>
        <taxon>Cypriniformes</taxon>
        <taxon>Cyprinidae</taxon>
        <taxon>Cyprininae</taxon>
        <taxon>Sinocyclocheilus</taxon>
    </lineage>
</organism>
<feature type="region of interest" description="Disordered" evidence="12">
    <location>
        <begin position="1378"/>
        <end position="1401"/>
    </location>
</feature>
<evidence type="ECO:0000259" key="14">
    <source>
        <dbReference type="PROSITE" id="PS50245"/>
    </source>
</evidence>
<dbReference type="Pfam" id="PF12423">
    <property type="entry name" value="KIF1B"/>
    <property type="match status" value="1"/>
</dbReference>
<sequence length="1805" mass="202107">MGDANLNDSNVKVALRVRPMNRREKDLNTKCVVEMEGNQTHLYPANLGKDSSYIYFFICLSFVKTFAYDYCFWSMDESETEKFAGQDVVFQCLGESLLHNAFQGYNACIFAYGQTGSGKSYTMMGSVDQPGLIPRLCSSLFERTVQHQREEESFTVEVSYMEIYNEKVRDLLDPKGSRQALRVREHKVLGPYVDGLSRLAVESYKDIESLMSEGNKSRTVAATNMNEESSRSHAVFNIILTHTLKDLQSGTSGEKVSKLSLVDLAGSERAAKTGAAGERLKEGSNINKSLTTLGLVISALADQGAGKNKNKFVPYRDSVLTWLLKDSLGGNSRTAMVATVSPAADNYDETLSTLRYADRAKSIVNHAVVNEDPNARIIRELREEVEKLRDQLTQAESMKAPELKERLEESEKLIQEMTVTWEEKLRKTEEIAQERQKQLESLGISLQSSGIKVGEDKCFLINLNADPALNELLVYYLKEHTKVGSADSQDIQLCGMGIQAEHCVINITPEGAVFLSPYRNSRTCVNGSPVTSRQQLHHGDRILWGNNHFFRINLPKRCLRGEEEEGEGGNMKNSNSSEQLDGEGDTASDVSSEVSFSYEFAQTEVMMKALGSNDPMQAVLQSLERQHEEEKRTALECQRLMYEQELQQLRRQLTPDRQSMQIPQSQPLQPHYRSWERLSQGGMSTSPSAQHRLRQWSEEREVVLTRSLRKLREQIVRANLLVQEANFIAEELDKRTEYRVTLQIPAANLNANRKRDAVLSEPAIQVRRKGKGKQIWALEKMENRLVDMRELYQEWKDFDEDNPVMRSYFKRADPFFDEQVNHSLIGVANVFLSCLFYDVKLQYAVPIINQKGEVAGRLHVEVMRMGGGFDDSVAGGDDSDGSPDGDVQERKLVYMIKILQANGLPQYLSNFVFCQYSFWDQAEPIIVAPEVDPSASFSSSKDPHCMVVFDSCKEHAVTVTEEFIEYLTEGAVAIEVYGHRQADPGRNPALWDLSIIQAKTRTLRDRWSEVTRKLEMWVQILELNENGEYMPVEVVPARDVRTGGIFQLKQGQSRRIQVEVRSVQDSGTMPLIAEIILGVSIGCVEIRQVQMTKNNEPQELEGDEMDSYQEQDLERLRHQWLTALTKRQEYLDQHLQTLVSKTDKSEDDVEREAQLLEWRLTLTEERNAVMVPSAGSGIPGAPAEWVPVPGMETHIPVLFLDLSAYDFSSQENLDVPEAGGWDAMLISEDEDEFFDLQIVKHYDGEVKAEASWDSTVHECPQLSRGAAPDQRVYLIVRTVVQLSHPAEMQLVLRKRICVNLTGRQVLCLRAPVSLGCVCQQDSQSSEDREMLARVAASAENPKSSDSEAAIEKYLRSVLAVENILTLDRLRQEVAVKEHLAGKGKGSRRSLSSPSVHRLSGSRQDLSLNSVLDDNKNRWESQQDIFAPSSQFSKTLPRPSRPPTPPTQNQDPEQVKALVPQMPKLLKSLFPVRDDKKDLRPSPHSQQHMPRIMMQTANNPDEGRVRIEPVAVMGKSPASDRHSDGCPDALSSMHDLPLSPISEASSGYFSTSVSTATLSDVSIACGDLTPTPSSQAGPVASRQDNEDCLPTPVNASVAPIEAGLRSDRPRKEEDTQAAPRNGVTTSQQEAQLNATPPLVLSTSTDSPFSLQKVKANELRSFSNILGDRKATTTQVQQTNSLEKLEITFEDVEPGELAWLKVGGRVTVGSSKSGTVCYIGPTHFSEGVWVGVELDTPSGKNDGSVEGHQYFRCNPGYGVLVRPDRLTRREASKRHTENRRSGEFSQQLRGGAGTAIQKGENRKSWTS</sequence>
<dbReference type="Pfam" id="PF16183">
    <property type="entry name" value="Kinesin_assoc"/>
    <property type="match status" value="1"/>
</dbReference>
<feature type="compositionally biased region" description="Low complexity" evidence="12">
    <location>
        <begin position="1388"/>
        <end position="1401"/>
    </location>
</feature>
<dbReference type="InterPro" id="IPR019821">
    <property type="entry name" value="Kinesin_motor_CS"/>
</dbReference>
<comment type="similarity">
    <text evidence="10">Belongs to the TRAFAC class myosin-kinesin ATPase superfamily. Kinesin family.</text>
</comment>
<keyword evidence="5 10" id="KW-0547">Nucleotide-binding</keyword>
<keyword evidence="2" id="KW-0963">Cytoplasm</keyword>
<dbReference type="GO" id="GO:0005874">
    <property type="term" value="C:microtubule"/>
    <property type="evidence" value="ECO:0007669"/>
    <property type="project" value="UniProtKB-KW"/>
</dbReference>
<dbReference type="Gene3D" id="2.60.200.20">
    <property type="match status" value="1"/>
</dbReference>
<dbReference type="GO" id="GO:0007018">
    <property type="term" value="P:microtubule-based movement"/>
    <property type="evidence" value="ECO:0007669"/>
    <property type="project" value="InterPro"/>
</dbReference>
<dbReference type="Gene3D" id="6.10.250.2520">
    <property type="match status" value="1"/>
</dbReference>
<feature type="region of interest" description="Disordered" evidence="12">
    <location>
        <begin position="1571"/>
        <end position="1632"/>
    </location>
</feature>
<protein>
    <submittedName>
        <fullName evidence="15">Kinesin-like protein KIF13B</fullName>
    </submittedName>
</protein>
<dbReference type="InterPro" id="IPR000253">
    <property type="entry name" value="FHA_dom"/>
</dbReference>
<dbReference type="CDD" id="cd01365">
    <property type="entry name" value="KISc_KIF1A_KIF1B"/>
    <property type="match status" value="1"/>
</dbReference>
<dbReference type="Gene3D" id="2.30.30.190">
    <property type="entry name" value="CAP Gly-rich-like domain"/>
    <property type="match status" value="1"/>
</dbReference>
<evidence type="ECO:0000256" key="6">
    <source>
        <dbReference type="ARBA" id="ARBA00022840"/>
    </source>
</evidence>
<proteinExistence type="inferred from homology"/>
<comment type="subcellular location">
    <subcellularLocation>
        <location evidence="1">Cytoplasm</location>
        <location evidence="1">Cytoskeleton</location>
    </subcellularLocation>
</comment>
<dbReference type="PANTHER" id="PTHR47117">
    <property type="entry name" value="STAR-RELATED LIPID TRANSFER PROTEIN 9"/>
    <property type="match status" value="1"/>
</dbReference>